<gene>
    <name evidence="1" type="ORF">EV182_003789</name>
</gene>
<name>A0ACC1HFS9_9FUNG</name>
<protein>
    <submittedName>
        <fullName evidence="1">Uncharacterized protein</fullName>
    </submittedName>
</protein>
<evidence type="ECO:0000313" key="2">
    <source>
        <dbReference type="Proteomes" id="UP001145114"/>
    </source>
</evidence>
<dbReference type="Proteomes" id="UP001145114">
    <property type="component" value="Unassembled WGS sequence"/>
</dbReference>
<organism evidence="1 2">
    <name type="scientific">Spiromyces aspiralis</name>
    <dbReference type="NCBI Taxonomy" id="68401"/>
    <lineage>
        <taxon>Eukaryota</taxon>
        <taxon>Fungi</taxon>
        <taxon>Fungi incertae sedis</taxon>
        <taxon>Zoopagomycota</taxon>
        <taxon>Kickxellomycotina</taxon>
        <taxon>Kickxellomycetes</taxon>
        <taxon>Kickxellales</taxon>
        <taxon>Kickxellaceae</taxon>
        <taxon>Spiromyces</taxon>
    </lineage>
</organism>
<comment type="caution">
    <text evidence="1">The sequence shown here is derived from an EMBL/GenBank/DDBJ whole genome shotgun (WGS) entry which is preliminary data.</text>
</comment>
<dbReference type="EMBL" id="JAMZIH010006187">
    <property type="protein sequence ID" value="KAJ1674186.1"/>
    <property type="molecule type" value="Genomic_DNA"/>
</dbReference>
<feature type="non-terminal residue" evidence="1">
    <location>
        <position position="180"/>
    </location>
</feature>
<proteinExistence type="predicted"/>
<sequence>MSTQQSAVPDFTVDHLIIGAGVIGLAVAERLSRRAESTTLLAEKNARIGEETSSRNSEVIHTGLYYPTDSLKARLCIEGKQMLYDYCRAHNIPHASVGKWVVAQNDTQCEYLHRLQDKLRGLGVPVHLISSERMREQEPHIKGQASLVSPTTGIIDTHSLMGMLQGQIGDNGGDIALNTK</sequence>
<evidence type="ECO:0000313" key="1">
    <source>
        <dbReference type="EMBL" id="KAJ1674186.1"/>
    </source>
</evidence>
<reference evidence="1" key="1">
    <citation type="submission" date="2022-06" db="EMBL/GenBank/DDBJ databases">
        <title>Phylogenomic reconstructions and comparative analyses of Kickxellomycotina fungi.</title>
        <authorList>
            <person name="Reynolds N.K."/>
            <person name="Stajich J.E."/>
            <person name="Barry K."/>
            <person name="Grigoriev I.V."/>
            <person name="Crous P."/>
            <person name="Smith M.E."/>
        </authorList>
    </citation>
    <scope>NUCLEOTIDE SEQUENCE</scope>
    <source>
        <strain evidence="1">RSA 2271</strain>
    </source>
</reference>
<accession>A0ACC1HFS9</accession>
<keyword evidence="2" id="KW-1185">Reference proteome</keyword>